<feature type="compositionally biased region" description="Basic and acidic residues" evidence="1">
    <location>
        <begin position="473"/>
        <end position="487"/>
    </location>
</feature>
<evidence type="ECO:0000256" key="2">
    <source>
        <dbReference type="SAM" id="Phobius"/>
    </source>
</evidence>
<keyword evidence="2" id="KW-0812">Transmembrane</keyword>
<evidence type="ECO:0000256" key="1">
    <source>
        <dbReference type="SAM" id="MobiDB-lite"/>
    </source>
</evidence>
<dbReference type="SUPFAM" id="SSF53474">
    <property type="entry name" value="alpha/beta-Hydrolases"/>
    <property type="match status" value="1"/>
</dbReference>
<gene>
    <name evidence="3" type="ORF">OOU_Y34scaffold00745g73</name>
</gene>
<sequence length="688" mass="77231">MLGTSLSELIFIRISVFLLRFSIPCSFTLLIITYAFTGVSPLGIWGSSTSTGNTATALTSPSLSLRVLVGFLSAVFVADSIFFLVVYRPFEARATGFKPNYPHPPLSPADRSVIFHKCLDNVPDPVHYIRRWFLGADLAEIRRDNVRDFVAWAFFDRDINDATRGRLSAQEEAEMEGYLDEINRRLILASQEYGGDEDGAAGLRPGRGTAKSMRPTIDKVPMCFRSIIWYIIVMFVDMFTHFMLLWKGFTYFSTPITTNLTIFPPRPQLLMPPGLVHRQPSPAAGTAYWYRPHTSRSARPVVFVHGVGIGLLPYLNFLSEVSDGIPGEKDGDGQVGVIAIEILPVCMRLAGQPMDKEHFLAQVVAILDRHGWLDDDFTLVSHSYGSVLTTQILHSPILGPRIDGIVLIDPVSLLLHLPDVAYNFTRRTPRRANEVQLWFAASMDPGTALVLGRHFFWQQNIVWKEQLLQRFPDKPDQKKRMESDKSPLHKNNVEYGDSNPALPCNGDHAPTRRKVAVALAGWDIITDTRHVVEYLFCEGELAKSTERHQDDVDKLMSGSVVGGSSGFTHSGIEVLYFHTSDHADCFDRVAERYRVVRTSCCSLGSTPAGQGHYYRGRSALYHDPYDLFVRLVDQLMLRPSWNECKVTGLQLLLPWWLLLVVTVVLGRACGEYAFTRSCIDDGILDKTK</sequence>
<protein>
    <recommendedName>
        <fullName evidence="4">AB hydrolase-1 domain-containing protein</fullName>
    </recommendedName>
</protein>
<dbReference type="PANTHER" id="PTHR37471">
    <property type="entry name" value="UNNAMED PRODUCT"/>
    <property type="match status" value="1"/>
</dbReference>
<feature type="transmembrane region" description="Helical" evidence="2">
    <location>
        <begin position="65"/>
        <end position="87"/>
    </location>
</feature>
<feature type="transmembrane region" description="Helical" evidence="2">
    <location>
        <begin position="227"/>
        <end position="246"/>
    </location>
</feature>
<dbReference type="Gene3D" id="3.40.50.1820">
    <property type="entry name" value="alpha/beta hydrolase"/>
    <property type="match status" value="1"/>
</dbReference>
<reference evidence="3" key="1">
    <citation type="journal article" date="2012" name="PLoS Genet.">
        <title>Comparative analysis of the genomes of two field isolates of the rice blast fungus Magnaporthe oryzae.</title>
        <authorList>
            <person name="Xue M."/>
            <person name="Yang J."/>
            <person name="Li Z."/>
            <person name="Hu S."/>
            <person name="Yao N."/>
            <person name="Dean R.A."/>
            <person name="Zhao W."/>
            <person name="Shen M."/>
            <person name="Zhang H."/>
            <person name="Li C."/>
            <person name="Liu L."/>
            <person name="Cao L."/>
            <person name="Xu X."/>
            <person name="Xing Y."/>
            <person name="Hsiang T."/>
            <person name="Zhang Z."/>
            <person name="Xu J.R."/>
            <person name="Peng Y.L."/>
        </authorList>
    </citation>
    <scope>NUCLEOTIDE SEQUENCE</scope>
    <source>
        <strain evidence="3">Y34</strain>
    </source>
</reference>
<proteinExistence type="predicted"/>
<dbReference type="AlphaFoldDB" id="A0AA97NR08"/>
<feature type="transmembrane region" description="Helical" evidence="2">
    <location>
        <begin position="21"/>
        <end position="45"/>
    </location>
</feature>
<organism evidence="3">
    <name type="scientific">Pyricularia oryzae (strain Y34)</name>
    <name type="common">Rice blast fungus</name>
    <name type="synonym">Magnaporthe oryzae</name>
    <dbReference type="NCBI Taxonomy" id="1143189"/>
    <lineage>
        <taxon>Eukaryota</taxon>
        <taxon>Fungi</taxon>
        <taxon>Dikarya</taxon>
        <taxon>Ascomycota</taxon>
        <taxon>Pezizomycotina</taxon>
        <taxon>Sordariomycetes</taxon>
        <taxon>Sordariomycetidae</taxon>
        <taxon>Magnaporthales</taxon>
        <taxon>Pyriculariaceae</taxon>
        <taxon>Pyricularia</taxon>
    </lineage>
</organism>
<dbReference type="PANTHER" id="PTHR37471:SF1">
    <property type="entry name" value="AB HYDROLASE-1 DOMAIN-CONTAINING PROTEIN"/>
    <property type="match status" value="1"/>
</dbReference>
<dbReference type="Proteomes" id="UP000011086">
    <property type="component" value="Unassembled WGS sequence"/>
</dbReference>
<name>A0AA97NR08_PYRO3</name>
<evidence type="ECO:0008006" key="4">
    <source>
        <dbReference type="Google" id="ProtNLM"/>
    </source>
</evidence>
<keyword evidence="2" id="KW-0472">Membrane</keyword>
<keyword evidence="2" id="KW-1133">Transmembrane helix</keyword>
<evidence type="ECO:0000313" key="3">
    <source>
        <dbReference type="EMBL" id="ELQ34798.1"/>
    </source>
</evidence>
<dbReference type="InterPro" id="IPR029058">
    <property type="entry name" value="AB_hydrolase_fold"/>
</dbReference>
<feature type="region of interest" description="Disordered" evidence="1">
    <location>
        <begin position="473"/>
        <end position="506"/>
    </location>
</feature>
<dbReference type="EMBL" id="JH793093">
    <property type="protein sequence ID" value="ELQ34798.1"/>
    <property type="molecule type" value="Genomic_DNA"/>
</dbReference>
<accession>A0AA97NR08</accession>